<dbReference type="InterPro" id="IPR009908">
    <property type="entry name" value="Methylamine_util_MauE"/>
</dbReference>
<dbReference type="GO" id="GO:0030416">
    <property type="term" value="P:methylamine metabolic process"/>
    <property type="evidence" value="ECO:0007669"/>
    <property type="project" value="InterPro"/>
</dbReference>
<evidence type="ECO:0000259" key="5">
    <source>
        <dbReference type="Pfam" id="PF07291"/>
    </source>
</evidence>
<evidence type="ECO:0000313" key="7">
    <source>
        <dbReference type="Proteomes" id="UP001153387"/>
    </source>
</evidence>
<keyword evidence="3" id="KW-1133">Transmembrane helix</keyword>
<evidence type="ECO:0000313" key="6">
    <source>
        <dbReference type="EMBL" id="MDG0790618.1"/>
    </source>
</evidence>
<gene>
    <name evidence="6" type="ORF">OMP38_06935</name>
</gene>
<evidence type="ECO:0000256" key="1">
    <source>
        <dbReference type="ARBA" id="ARBA00004141"/>
    </source>
</evidence>
<dbReference type="RefSeq" id="WP_277564434.1">
    <property type="nucleotide sequence ID" value="NZ_JAPDHZ010000002.1"/>
</dbReference>
<accession>A0A9X4KEN0</accession>
<comment type="caution">
    <text evidence="6">The sequence shown here is derived from an EMBL/GenBank/DDBJ whole genome shotgun (WGS) entry which is preliminary data.</text>
</comment>
<proteinExistence type="predicted"/>
<keyword evidence="7" id="KW-1185">Reference proteome</keyword>
<reference evidence="6 7" key="1">
    <citation type="submission" date="2022-10" db="EMBL/GenBank/DDBJ databases">
        <title>Comparative genomic analysis of Cohnella hashimotonis sp. nov., isolated from the International Space Station.</title>
        <authorList>
            <person name="Simpson A."/>
            <person name="Venkateswaran K."/>
        </authorList>
    </citation>
    <scope>NUCLEOTIDE SEQUENCE [LARGE SCALE GENOMIC DNA]</scope>
    <source>
        <strain evidence="6 7">DSM 18997</strain>
    </source>
</reference>
<dbReference type="EMBL" id="JAPDHZ010000002">
    <property type="protein sequence ID" value="MDG0790618.1"/>
    <property type="molecule type" value="Genomic_DNA"/>
</dbReference>
<organism evidence="6 7">
    <name type="scientific">Cohnella ginsengisoli</name>
    <dbReference type="NCBI Taxonomy" id="425004"/>
    <lineage>
        <taxon>Bacteria</taxon>
        <taxon>Bacillati</taxon>
        <taxon>Bacillota</taxon>
        <taxon>Bacilli</taxon>
        <taxon>Bacillales</taxon>
        <taxon>Paenibacillaceae</taxon>
        <taxon>Cohnella</taxon>
    </lineage>
</organism>
<evidence type="ECO:0000256" key="4">
    <source>
        <dbReference type="ARBA" id="ARBA00023136"/>
    </source>
</evidence>
<evidence type="ECO:0000256" key="2">
    <source>
        <dbReference type="ARBA" id="ARBA00022692"/>
    </source>
</evidence>
<name>A0A9X4KEN0_9BACL</name>
<dbReference type="AlphaFoldDB" id="A0A9X4KEN0"/>
<feature type="domain" description="Methylamine utilisation protein MauE" evidence="5">
    <location>
        <begin position="7"/>
        <end position="139"/>
    </location>
</feature>
<comment type="subcellular location">
    <subcellularLocation>
        <location evidence="1">Membrane</location>
        <topology evidence="1">Multi-pass membrane protein</topology>
    </subcellularLocation>
</comment>
<protein>
    <recommendedName>
        <fullName evidence="5">Methylamine utilisation protein MauE domain-containing protein</fullName>
    </recommendedName>
</protein>
<dbReference type="GO" id="GO:0016020">
    <property type="term" value="C:membrane"/>
    <property type="evidence" value="ECO:0007669"/>
    <property type="project" value="UniProtKB-SubCell"/>
</dbReference>
<keyword evidence="2" id="KW-0812">Transmembrane</keyword>
<dbReference type="Proteomes" id="UP001153387">
    <property type="component" value="Unassembled WGS sequence"/>
</dbReference>
<keyword evidence="4" id="KW-0472">Membrane</keyword>
<dbReference type="Pfam" id="PF07291">
    <property type="entry name" value="MauE"/>
    <property type="match status" value="1"/>
</dbReference>
<evidence type="ECO:0000256" key="3">
    <source>
        <dbReference type="ARBA" id="ARBA00022989"/>
    </source>
</evidence>
<sequence length="185" mass="19521">MNWEFEAAWLCDYALAVVFAASAGGKAQAMTDLRMEIRAYGPVPVRLEPAAAWTVLAMEWALAAAFAAGGTLEGVKEPAAIAVLLGMTGLSWRRRRDGGGRNRADGTGSCGCFGANHPLSRRPLLRNAVFIAVAAAGWIAERPAPSGTGFAAFALAVASAVWLLEARKMQKETGEWRAGDGQVTE</sequence>